<dbReference type="InterPro" id="IPR012349">
    <property type="entry name" value="Split_barrel_FMN-bd"/>
</dbReference>
<reference evidence="6 7" key="1">
    <citation type="submission" date="2023-10" db="EMBL/GenBank/DDBJ databases">
        <title>Complete Genome Sequence of Limnobacter thiooxidans CS-K2T, Isolated from freshwater lake sediments in Bavaria, Germany.</title>
        <authorList>
            <person name="Naruki M."/>
            <person name="Watanabe A."/>
            <person name="Warashina T."/>
            <person name="Morita T."/>
            <person name="Arakawa K."/>
        </authorList>
    </citation>
    <scope>NUCLEOTIDE SEQUENCE [LARGE SCALE GENOMIC DNA]</scope>
    <source>
        <strain evidence="6 7">CS-K2</strain>
    </source>
</reference>
<dbReference type="Pfam" id="PF01613">
    <property type="entry name" value="Flavin_Reduct"/>
    <property type="match status" value="1"/>
</dbReference>
<protein>
    <submittedName>
        <fullName evidence="6">Flavin reductase family protein</fullName>
    </submittedName>
</protein>
<dbReference type="SMART" id="SM00903">
    <property type="entry name" value="Flavin_Reduct"/>
    <property type="match status" value="1"/>
</dbReference>
<evidence type="ECO:0000259" key="5">
    <source>
        <dbReference type="SMART" id="SM00903"/>
    </source>
</evidence>
<proteinExistence type="inferred from homology"/>
<accession>A0AA86MC68</accession>
<name>A0AA86MC68_9BURK</name>
<dbReference type="PANTHER" id="PTHR33798">
    <property type="entry name" value="FLAVOPROTEIN OXYGENASE"/>
    <property type="match status" value="1"/>
</dbReference>
<dbReference type="GO" id="GO:0016646">
    <property type="term" value="F:oxidoreductase activity, acting on the CH-NH group of donors, NAD or NADP as acceptor"/>
    <property type="evidence" value="ECO:0007669"/>
    <property type="project" value="UniProtKB-ARBA"/>
</dbReference>
<evidence type="ECO:0000313" key="6">
    <source>
        <dbReference type="EMBL" id="BET27568.1"/>
    </source>
</evidence>
<evidence type="ECO:0000256" key="4">
    <source>
        <dbReference type="ARBA" id="ARBA00038054"/>
    </source>
</evidence>
<dbReference type="SUPFAM" id="SSF50475">
    <property type="entry name" value="FMN-binding split barrel"/>
    <property type="match status" value="1"/>
</dbReference>
<evidence type="ECO:0000256" key="2">
    <source>
        <dbReference type="ARBA" id="ARBA00022630"/>
    </source>
</evidence>
<dbReference type="InterPro" id="IPR002563">
    <property type="entry name" value="Flavin_Rdtase-like_dom"/>
</dbReference>
<gene>
    <name evidence="6" type="ORF">RGQ30_30690</name>
</gene>
<feature type="domain" description="Flavin reductase like" evidence="5">
    <location>
        <begin position="23"/>
        <end position="176"/>
    </location>
</feature>
<dbReference type="Proteomes" id="UP001329151">
    <property type="component" value="Chromosome"/>
</dbReference>
<dbReference type="PANTHER" id="PTHR33798:SF5">
    <property type="entry name" value="FLAVIN REDUCTASE LIKE DOMAIN-CONTAINING PROTEIN"/>
    <property type="match status" value="1"/>
</dbReference>
<dbReference type="EMBL" id="AP028947">
    <property type="protein sequence ID" value="BET27568.1"/>
    <property type="molecule type" value="Genomic_DNA"/>
</dbReference>
<sequence length="207" mass="22154">MASGMYFNTSKITPRENYQLLTGAVVPRPIAWVSTLSEQGVANLAPYSFFTVASCSPPVLCVVQVNPRERAAKDTLSNLQATRECVVNIVSHVLVDAMNTSCGDYPPEVDEFEKAGLKKSLSNSVTAPGVEDALVRFECNLREVKLVGEGAMAGSMMLLDVLGVEVNDAALRAGLIANDLLDAVGKLAGDGYCITRSNFELARPQNI</sequence>
<dbReference type="Gene3D" id="2.30.110.10">
    <property type="entry name" value="Electron Transport, Fmn-binding Protein, Chain A"/>
    <property type="match status" value="1"/>
</dbReference>
<dbReference type="AlphaFoldDB" id="A0AA86MC68"/>
<comment type="similarity">
    <text evidence="4">Belongs to the flavoredoxin family.</text>
</comment>
<keyword evidence="7" id="KW-1185">Reference proteome</keyword>
<evidence type="ECO:0000256" key="3">
    <source>
        <dbReference type="ARBA" id="ARBA00022643"/>
    </source>
</evidence>
<keyword evidence="3" id="KW-0288">FMN</keyword>
<evidence type="ECO:0000313" key="7">
    <source>
        <dbReference type="Proteomes" id="UP001329151"/>
    </source>
</evidence>
<comment type="cofactor">
    <cofactor evidence="1">
        <name>FMN</name>
        <dbReference type="ChEBI" id="CHEBI:58210"/>
    </cofactor>
</comment>
<keyword evidence="2" id="KW-0285">Flavoprotein</keyword>
<dbReference type="KEGG" id="lto:RGQ30_30690"/>
<organism evidence="6 7">
    <name type="scientific">Limnobacter thiooxidans</name>
    <dbReference type="NCBI Taxonomy" id="131080"/>
    <lineage>
        <taxon>Bacteria</taxon>
        <taxon>Pseudomonadati</taxon>
        <taxon>Pseudomonadota</taxon>
        <taxon>Betaproteobacteria</taxon>
        <taxon>Burkholderiales</taxon>
        <taxon>Burkholderiaceae</taxon>
        <taxon>Limnobacter</taxon>
    </lineage>
</organism>
<dbReference type="GO" id="GO:0010181">
    <property type="term" value="F:FMN binding"/>
    <property type="evidence" value="ECO:0007669"/>
    <property type="project" value="InterPro"/>
</dbReference>
<evidence type="ECO:0000256" key="1">
    <source>
        <dbReference type="ARBA" id="ARBA00001917"/>
    </source>
</evidence>